<dbReference type="AlphaFoldDB" id="A0A9Q3JAX5"/>
<evidence type="ECO:0000313" key="2">
    <source>
        <dbReference type="Proteomes" id="UP000765509"/>
    </source>
</evidence>
<accession>A0A9Q3JAX5</accession>
<keyword evidence="2" id="KW-1185">Reference proteome</keyword>
<proteinExistence type="predicted"/>
<comment type="caution">
    <text evidence="1">The sequence shown here is derived from an EMBL/GenBank/DDBJ whole genome shotgun (WGS) entry which is preliminary data.</text>
</comment>
<organism evidence="1 2">
    <name type="scientific">Austropuccinia psidii MF-1</name>
    <dbReference type="NCBI Taxonomy" id="1389203"/>
    <lineage>
        <taxon>Eukaryota</taxon>
        <taxon>Fungi</taxon>
        <taxon>Dikarya</taxon>
        <taxon>Basidiomycota</taxon>
        <taxon>Pucciniomycotina</taxon>
        <taxon>Pucciniomycetes</taxon>
        <taxon>Pucciniales</taxon>
        <taxon>Sphaerophragmiaceae</taxon>
        <taxon>Austropuccinia</taxon>
    </lineage>
</organism>
<dbReference type="EMBL" id="AVOT02068442">
    <property type="protein sequence ID" value="MBW0559680.1"/>
    <property type="molecule type" value="Genomic_DNA"/>
</dbReference>
<gene>
    <name evidence="1" type="ORF">O181_099395</name>
</gene>
<reference evidence="1" key="1">
    <citation type="submission" date="2021-03" db="EMBL/GenBank/DDBJ databases">
        <title>Draft genome sequence of rust myrtle Austropuccinia psidii MF-1, a brazilian biotype.</title>
        <authorList>
            <person name="Quecine M.C."/>
            <person name="Pachon D.M.R."/>
            <person name="Bonatelli M.L."/>
            <person name="Correr F.H."/>
            <person name="Franceschini L.M."/>
            <person name="Leite T.F."/>
            <person name="Margarido G.R.A."/>
            <person name="Almeida C.A."/>
            <person name="Ferrarezi J.A."/>
            <person name="Labate C.A."/>
        </authorList>
    </citation>
    <scope>NUCLEOTIDE SEQUENCE</scope>
    <source>
        <strain evidence="1">MF-1</strain>
    </source>
</reference>
<name>A0A9Q3JAX5_9BASI</name>
<sequence length="242" mass="28240">MTDIKNHFSHKKTSIWDNFKKHNLSLSQTNEKLEFFEKVLRTIKTSNNDNSFGNRINEQSSINKELTEKYSKFNIDDMIKTRMKQAINNIKVDNKKALDDISKEFTEVKTNMITLKRFFDTSKEEISKLTIKINEVISDNTKQTEIWNELTSKEDDHKKKLITSIQSLQHELRNSQRCNNSKMNDIEQLLNTLSRMSTPLNQNEGTGIPKPKVLGSENYHLKNKFSTSFHNLEPSLGQELLK</sequence>
<protein>
    <submittedName>
        <fullName evidence="1">Uncharacterized protein</fullName>
    </submittedName>
</protein>
<evidence type="ECO:0000313" key="1">
    <source>
        <dbReference type="EMBL" id="MBW0559680.1"/>
    </source>
</evidence>
<dbReference type="Proteomes" id="UP000765509">
    <property type="component" value="Unassembled WGS sequence"/>
</dbReference>